<organism evidence="8 9">
    <name type="scientific">Kibdelosporangium banguiense</name>
    <dbReference type="NCBI Taxonomy" id="1365924"/>
    <lineage>
        <taxon>Bacteria</taxon>
        <taxon>Bacillati</taxon>
        <taxon>Actinomycetota</taxon>
        <taxon>Actinomycetes</taxon>
        <taxon>Pseudonocardiales</taxon>
        <taxon>Pseudonocardiaceae</taxon>
        <taxon>Kibdelosporangium</taxon>
    </lineage>
</organism>
<evidence type="ECO:0000313" key="9">
    <source>
        <dbReference type="Proteomes" id="UP001519332"/>
    </source>
</evidence>
<evidence type="ECO:0000256" key="1">
    <source>
        <dbReference type="ARBA" id="ARBA00011073"/>
    </source>
</evidence>
<evidence type="ECO:0000256" key="3">
    <source>
        <dbReference type="ARBA" id="ARBA00022801"/>
    </source>
</evidence>
<keyword evidence="9" id="KW-1185">Reference proteome</keyword>
<reference evidence="8 9" key="1">
    <citation type="submission" date="2021-03" db="EMBL/GenBank/DDBJ databases">
        <title>Sequencing the genomes of 1000 actinobacteria strains.</title>
        <authorList>
            <person name="Klenk H.-P."/>
        </authorList>
    </citation>
    <scope>NUCLEOTIDE SEQUENCE [LARGE SCALE GENOMIC DNA]</scope>
    <source>
        <strain evidence="8 9">DSM 46670</strain>
    </source>
</reference>
<dbReference type="PROSITE" id="PS00138">
    <property type="entry name" value="SUBTILASE_SER"/>
    <property type="match status" value="1"/>
</dbReference>
<feature type="chain" id="PRO_5047251527" evidence="6">
    <location>
        <begin position="34"/>
        <end position="1108"/>
    </location>
</feature>
<dbReference type="PANTHER" id="PTHR43806">
    <property type="entry name" value="PEPTIDASE S8"/>
    <property type="match status" value="1"/>
</dbReference>
<dbReference type="PROSITE" id="PS51892">
    <property type="entry name" value="SUBTILASE"/>
    <property type="match status" value="1"/>
</dbReference>
<evidence type="ECO:0000256" key="4">
    <source>
        <dbReference type="ARBA" id="ARBA00022825"/>
    </source>
</evidence>
<dbReference type="InterPro" id="IPR000209">
    <property type="entry name" value="Peptidase_S8/S53_dom"/>
</dbReference>
<dbReference type="Pfam" id="PF00082">
    <property type="entry name" value="Peptidase_S8"/>
    <property type="match status" value="1"/>
</dbReference>
<proteinExistence type="inferred from homology"/>
<evidence type="ECO:0000313" key="8">
    <source>
        <dbReference type="EMBL" id="MBP2327499.1"/>
    </source>
</evidence>
<dbReference type="PIRSF" id="PIRSF037854">
    <property type="entry name" value="Dihydropyridine_esterase"/>
    <property type="match status" value="1"/>
</dbReference>
<dbReference type="Proteomes" id="UP001519332">
    <property type="component" value="Unassembled WGS sequence"/>
</dbReference>
<sequence length="1108" mass="115340">MHRKGTSLLRAVTAVGTAAAVVAALTVPATAAAAEPDPGTAHGPGIRQITLITGDEVTLDSQGKVAGLRHGPGRDNVPIQVRKVKETTYVLPYDAQRLISTGVVDRRLFNVTELGRAQYDAAHRMPIIVTYAKNAQPAGTRAQLFATEGLSNAVPQPTASFSSINGEALTVAAKDTTAAWRAFTQPATDKSRTLTAAPGVARIALDFLVQASLDQSVPQIGAPQAWAAGYDGTGTKIAILDTGIANVEDVASKIVAAKNFTTSPDGDAFGHGTHVASTAAGTGAHSGGKYKGVAPGATLLDAKVLANDGGGYLSWLIDGMQWAVDQGANVVNLSLGADDDAGIDPLEEAVNNLSATSKTLFVVAAGNDGPLPGTINSPGSADAALTVGAVNKQDELAEFSSRGPRLGDRAIKPDLTAPGAAITAAAAPNSILEAKGAPVSNGYMTLSGTSMATPHTAGAAAILAQQHPTWDGEQIKVALTGSTRPNAKANAYQQGAGRLDVATAVKQTIIAEPASLNFGLAEYPHDDDKPISRGLTYRNAGTTDVTLDLAATGTDPAGGPAPDRMFTLSSTKVTIPAGSSTTVTVTADTTVPKLTGLFLAAVTATTGSQHIRTVGSVDVEVETYGVSAIAIGRDGKLPEDGEIHTLNLTTYEDYYLDPTEAVRLPAGPYAISTHFYNFANDLLRSEDWMVQPYLTVTGATTVKFDARDAKPLTFSLEGEKAAADITLDFRLETPAGENRLDMACCSNFYPEGINTTQIGPPPPGLSMVSHATAAWRPGGGNAEYHAFDVHQGSFYTGYHRTMKRSEFARITTTVGGSMPGKTTWITVLDSEVGVAGTNEYPSPGTIDIYVQGDATTWQTYVFQRSPGFHLDAIYLDQPKTYKKGGHYKASFNVGVFSPLVDPAKGALFRKGSTISGRTSPFSDGAGHIGSSEYDQTTGTATTLYRNGTQIATAKDILDNLDGFDVPADKATYNLVSTANRKGMVSTASTLVTSSYTFTSARPASGVTETLPAAAVRYAPKLTVANTSPAGKTIVVPITVQTSQYSGVKPVIVEVSYDRGSTWRKAQVTDNRIQVTNPAAGGSVSLRATVSDANGNSTVQTIIDAYLTA</sequence>
<dbReference type="InterPro" id="IPR022398">
    <property type="entry name" value="Peptidase_S8_His-AS"/>
</dbReference>
<evidence type="ECO:0000256" key="6">
    <source>
        <dbReference type="SAM" id="SignalP"/>
    </source>
</evidence>
<feature type="active site" description="Charge relay system" evidence="5">
    <location>
        <position position="450"/>
    </location>
</feature>
<gene>
    <name evidence="8" type="ORF">JOF56_007884</name>
</gene>
<dbReference type="PRINTS" id="PR00723">
    <property type="entry name" value="SUBTILISIN"/>
</dbReference>
<keyword evidence="4 5" id="KW-0720">Serine protease</keyword>
<dbReference type="SUPFAM" id="SSF52743">
    <property type="entry name" value="Subtilisin-like"/>
    <property type="match status" value="1"/>
</dbReference>
<protein>
    <submittedName>
        <fullName evidence="8">Subtilisin family serine protease</fullName>
    </submittedName>
</protein>
<dbReference type="InterPro" id="IPR050131">
    <property type="entry name" value="Peptidase_S8_subtilisin-like"/>
</dbReference>
<comment type="similarity">
    <text evidence="1 5">Belongs to the peptidase S8 family.</text>
</comment>
<dbReference type="GO" id="GO:0008233">
    <property type="term" value="F:peptidase activity"/>
    <property type="evidence" value="ECO:0007669"/>
    <property type="project" value="UniProtKB-KW"/>
</dbReference>
<dbReference type="Gene3D" id="3.40.50.200">
    <property type="entry name" value="Peptidase S8/S53 domain"/>
    <property type="match status" value="1"/>
</dbReference>
<dbReference type="InterPro" id="IPR013783">
    <property type="entry name" value="Ig-like_fold"/>
</dbReference>
<dbReference type="InterPro" id="IPR023828">
    <property type="entry name" value="Peptidase_S8_Ser-AS"/>
</dbReference>
<dbReference type="InterPro" id="IPR015500">
    <property type="entry name" value="Peptidase_S8_subtilisin-rel"/>
</dbReference>
<dbReference type="PROSITE" id="PS00137">
    <property type="entry name" value="SUBTILASE_HIS"/>
    <property type="match status" value="1"/>
</dbReference>
<feature type="signal peptide" evidence="6">
    <location>
        <begin position="1"/>
        <end position="33"/>
    </location>
</feature>
<dbReference type="Gene3D" id="2.60.40.10">
    <property type="entry name" value="Immunoglobulins"/>
    <property type="match status" value="1"/>
</dbReference>
<keyword evidence="3 5" id="KW-0378">Hydrolase</keyword>
<dbReference type="GO" id="GO:0006508">
    <property type="term" value="P:proteolysis"/>
    <property type="evidence" value="ECO:0007669"/>
    <property type="project" value="UniProtKB-KW"/>
</dbReference>
<dbReference type="PANTHER" id="PTHR43806:SF11">
    <property type="entry name" value="CEREVISIN-RELATED"/>
    <property type="match status" value="1"/>
</dbReference>
<dbReference type="InterPro" id="IPR036852">
    <property type="entry name" value="Peptidase_S8/S53_dom_sf"/>
</dbReference>
<keyword evidence="2 5" id="KW-0645">Protease</keyword>
<evidence type="ECO:0000256" key="5">
    <source>
        <dbReference type="PROSITE-ProRule" id="PRU01240"/>
    </source>
</evidence>
<accession>A0ABS4TSW6</accession>
<comment type="caution">
    <text evidence="8">The sequence shown here is derived from an EMBL/GenBank/DDBJ whole genome shotgun (WGS) entry which is preliminary data.</text>
</comment>
<evidence type="ECO:0000256" key="2">
    <source>
        <dbReference type="ARBA" id="ARBA00022670"/>
    </source>
</evidence>
<feature type="active site" description="Charge relay system" evidence="5">
    <location>
        <position position="271"/>
    </location>
</feature>
<dbReference type="EMBL" id="JAGINW010000001">
    <property type="protein sequence ID" value="MBP2327499.1"/>
    <property type="molecule type" value="Genomic_DNA"/>
</dbReference>
<keyword evidence="6" id="KW-0732">Signal</keyword>
<dbReference type="InterPro" id="IPR017297">
    <property type="entry name" value="Peptidase_S8A_DPH-A"/>
</dbReference>
<feature type="active site" description="Charge relay system" evidence="5">
    <location>
        <position position="241"/>
    </location>
</feature>
<name>A0ABS4TSW6_9PSEU</name>
<evidence type="ECO:0000259" key="7">
    <source>
        <dbReference type="Pfam" id="PF00082"/>
    </source>
</evidence>
<feature type="domain" description="Peptidase S8/S53" evidence="7">
    <location>
        <begin position="232"/>
        <end position="496"/>
    </location>
</feature>
<dbReference type="RefSeq" id="WP_209644438.1">
    <property type="nucleotide sequence ID" value="NZ_JAGINW010000001.1"/>
</dbReference>